<dbReference type="GO" id="GO:0001401">
    <property type="term" value="C:SAM complex"/>
    <property type="evidence" value="ECO:0007669"/>
    <property type="project" value="TreeGrafter"/>
</dbReference>
<feature type="domain" description="Thioredoxin-like fold" evidence="3">
    <location>
        <begin position="91"/>
        <end position="187"/>
    </location>
</feature>
<name>A0A6A5Z3S1_9PLEO</name>
<dbReference type="EMBL" id="ML977329">
    <property type="protein sequence ID" value="KAF2112951.1"/>
    <property type="molecule type" value="Genomic_DNA"/>
</dbReference>
<keyword evidence="5" id="KW-1185">Reference proteome</keyword>
<dbReference type="Pfam" id="PF17172">
    <property type="entry name" value="GST_N_4"/>
    <property type="match status" value="1"/>
</dbReference>
<dbReference type="Pfam" id="PF17171">
    <property type="entry name" value="GST_C_6"/>
    <property type="match status" value="1"/>
</dbReference>
<protein>
    <recommendedName>
        <fullName evidence="6">Mitochondrial outer membrane protein</fullName>
    </recommendedName>
</protein>
<dbReference type="PANTHER" id="PTHR12289:SF44">
    <property type="entry name" value="OUTER MEMBRANE PROTEIN (SAM35), PUTATIVE (AFU_ORTHOLOGUE AFUA_1G13180)-RELATED"/>
    <property type="match status" value="1"/>
</dbReference>
<evidence type="ECO:0000313" key="4">
    <source>
        <dbReference type="EMBL" id="KAF2112951.1"/>
    </source>
</evidence>
<dbReference type="CDD" id="cd03054">
    <property type="entry name" value="GST_N_Metaxin"/>
    <property type="match status" value="1"/>
</dbReference>
<feature type="region of interest" description="Disordered" evidence="1">
    <location>
        <begin position="1"/>
        <end position="37"/>
    </location>
</feature>
<dbReference type="Pfam" id="PF10806">
    <property type="entry name" value="SAM35"/>
    <property type="match status" value="1"/>
</dbReference>
<evidence type="ECO:0008006" key="6">
    <source>
        <dbReference type="Google" id="ProtNLM"/>
    </source>
</evidence>
<dbReference type="OrthoDB" id="198787at2759"/>
<dbReference type="InterPro" id="IPR033468">
    <property type="entry name" value="Metaxin_GST"/>
</dbReference>
<dbReference type="AlphaFoldDB" id="A0A6A5Z3S1"/>
<evidence type="ECO:0000259" key="3">
    <source>
        <dbReference type="Pfam" id="PF17172"/>
    </source>
</evidence>
<proteinExistence type="predicted"/>
<dbReference type="InterPro" id="IPR012336">
    <property type="entry name" value="Thioredoxin-like_fold"/>
</dbReference>
<dbReference type="InterPro" id="IPR021211">
    <property type="entry name" value="SAM35"/>
</dbReference>
<accession>A0A6A5Z3S1</accession>
<dbReference type="InterPro" id="IPR050931">
    <property type="entry name" value="Mito_Protein_Transport_Metaxin"/>
</dbReference>
<dbReference type="Proteomes" id="UP000799770">
    <property type="component" value="Unassembled WGS sequence"/>
</dbReference>
<dbReference type="PANTHER" id="PTHR12289">
    <property type="entry name" value="METAXIN RELATED"/>
    <property type="match status" value="1"/>
</dbReference>
<gene>
    <name evidence="4" type="ORF">BDV96DRAFT_579471</name>
</gene>
<sequence length="313" mass="35794">MRRTTTKRWTMSTAPASNDSNTQTNPNARPQPSRSVFSVPAPVRRLFDKFPLRSYPANELPLRAPRKRQENVLYVFATEEGVKNGVPSYNPHCLKWQTYLKFSDISFRIASANNHASPSGALPFLLPGSNEVAKPPQPIPSAKLQRWCREHAKERAIEEPDDMRYEAYLSLLDHRIRRAWLYTVYLSANSTTLAEPLYILRTSSNPLVRLAIAHELRRAASAELLKFSAVINEDQLYEDAEDAFVALEMLLGDKQWFFAADKPGLFDAAVFAYTHLLLDDGLGKGWIDVRLHDAVLQRQRLVEHRERILQAYF</sequence>
<dbReference type="GO" id="GO:0007005">
    <property type="term" value="P:mitochondrion organization"/>
    <property type="evidence" value="ECO:0007669"/>
    <property type="project" value="TreeGrafter"/>
</dbReference>
<organism evidence="4 5">
    <name type="scientific">Lophiotrema nucula</name>
    <dbReference type="NCBI Taxonomy" id="690887"/>
    <lineage>
        <taxon>Eukaryota</taxon>
        <taxon>Fungi</taxon>
        <taxon>Dikarya</taxon>
        <taxon>Ascomycota</taxon>
        <taxon>Pezizomycotina</taxon>
        <taxon>Dothideomycetes</taxon>
        <taxon>Pleosporomycetidae</taxon>
        <taxon>Pleosporales</taxon>
        <taxon>Lophiotremataceae</taxon>
        <taxon>Lophiotrema</taxon>
    </lineage>
</organism>
<feature type="domain" description="Metaxin glutathione S-transferase" evidence="2">
    <location>
        <begin position="240"/>
        <end position="308"/>
    </location>
</feature>
<reference evidence="4" key="1">
    <citation type="journal article" date="2020" name="Stud. Mycol.">
        <title>101 Dothideomycetes genomes: a test case for predicting lifestyles and emergence of pathogens.</title>
        <authorList>
            <person name="Haridas S."/>
            <person name="Albert R."/>
            <person name="Binder M."/>
            <person name="Bloem J."/>
            <person name="Labutti K."/>
            <person name="Salamov A."/>
            <person name="Andreopoulos B."/>
            <person name="Baker S."/>
            <person name="Barry K."/>
            <person name="Bills G."/>
            <person name="Bluhm B."/>
            <person name="Cannon C."/>
            <person name="Castanera R."/>
            <person name="Culley D."/>
            <person name="Daum C."/>
            <person name="Ezra D."/>
            <person name="Gonzalez J."/>
            <person name="Henrissat B."/>
            <person name="Kuo A."/>
            <person name="Liang C."/>
            <person name="Lipzen A."/>
            <person name="Lutzoni F."/>
            <person name="Magnuson J."/>
            <person name="Mondo S."/>
            <person name="Nolan M."/>
            <person name="Ohm R."/>
            <person name="Pangilinan J."/>
            <person name="Park H.-J."/>
            <person name="Ramirez L."/>
            <person name="Alfaro M."/>
            <person name="Sun H."/>
            <person name="Tritt A."/>
            <person name="Yoshinaga Y."/>
            <person name="Zwiers L.-H."/>
            <person name="Turgeon B."/>
            <person name="Goodwin S."/>
            <person name="Spatafora J."/>
            <person name="Crous P."/>
            <person name="Grigoriev I."/>
        </authorList>
    </citation>
    <scope>NUCLEOTIDE SEQUENCE</scope>
    <source>
        <strain evidence="4">CBS 627.86</strain>
    </source>
</reference>
<evidence type="ECO:0000259" key="2">
    <source>
        <dbReference type="Pfam" id="PF17171"/>
    </source>
</evidence>
<evidence type="ECO:0000313" key="5">
    <source>
        <dbReference type="Proteomes" id="UP000799770"/>
    </source>
</evidence>
<evidence type="ECO:0000256" key="1">
    <source>
        <dbReference type="SAM" id="MobiDB-lite"/>
    </source>
</evidence>
<dbReference type="CDD" id="cd03193">
    <property type="entry name" value="GST_C_Metaxin"/>
    <property type="match status" value="1"/>
</dbReference>
<feature type="compositionally biased region" description="Polar residues" evidence="1">
    <location>
        <begin position="7"/>
        <end position="36"/>
    </location>
</feature>